<sequence length="61" mass="6914">MIHDGYMIDTPGTFLRTAFDTKPPNTHKNTQPYSIDSSLHLGQPAKRPQEFGNKGVKMRLK</sequence>
<feature type="compositionally biased region" description="Polar residues" evidence="1">
    <location>
        <begin position="23"/>
        <end position="37"/>
    </location>
</feature>
<evidence type="ECO:0000256" key="1">
    <source>
        <dbReference type="SAM" id="MobiDB-lite"/>
    </source>
</evidence>
<accession>A0AAD0SN72</accession>
<reference evidence="2 3" key="1">
    <citation type="submission" date="2017-08" db="EMBL/GenBank/DDBJ databases">
        <title>Comparative genomics of bacteria isolated from necrotic lesions of AOD affected trees.</title>
        <authorList>
            <person name="Doonan J."/>
            <person name="Denman S."/>
            <person name="McDonald J.E."/>
        </authorList>
    </citation>
    <scope>NUCLEOTIDE SEQUENCE [LARGE SCALE GENOMIC DNA]</scope>
    <source>
        <strain evidence="2 3">477</strain>
    </source>
</reference>
<keyword evidence="3" id="KW-1185">Reference proteome</keyword>
<organism evidence="2 3">
    <name type="scientific">Lonsdalea britannica</name>
    <dbReference type="NCBI Taxonomy" id="1082704"/>
    <lineage>
        <taxon>Bacteria</taxon>
        <taxon>Pseudomonadati</taxon>
        <taxon>Pseudomonadota</taxon>
        <taxon>Gammaproteobacteria</taxon>
        <taxon>Enterobacterales</taxon>
        <taxon>Pectobacteriaceae</taxon>
        <taxon>Lonsdalea</taxon>
    </lineage>
</organism>
<protein>
    <submittedName>
        <fullName evidence="2">Uncharacterized protein</fullName>
    </submittedName>
</protein>
<evidence type="ECO:0000313" key="2">
    <source>
        <dbReference type="EMBL" id="AXW88298.1"/>
    </source>
</evidence>
<name>A0AAD0SN72_9GAMM</name>
<dbReference type="AlphaFoldDB" id="A0AAD0SN72"/>
<dbReference type="KEGG" id="lbq:CKQ53_15820"/>
<feature type="region of interest" description="Disordered" evidence="1">
    <location>
        <begin position="15"/>
        <end position="61"/>
    </location>
</feature>
<proteinExistence type="predicted"/>
<dbReference type="EMBL" id="CP023009">
    <property type="protein sequence ID" value="AXW88298.1"/>
    <property type="molecule type" value="Genomic_DNA"/>
</dbReference>
<dbReference type="Proteomes" id="UP000263881">
    <property type="component" value="Chromosome"/>
</dbReference>
<evidence type="ECO:0000313" key="3">
    <source>
        <dbReference type="Proteomes" id="UP000263881"/>
    </source>
</evidence>
<gene>
    <name evidence="2" type="ORF">CKQ53_15820</name>
</gene>